<evidence type="ECO:0000313" key="8">
    <source>
        <dbReference type="Proteomes" id="UP001229421"/>
    </source>
</evidence>
<name>A0AAD8KBS9_TARER</name>
<dbReference type="EMBL" id="JAUHHV010000007">
    <property type="protein sequence ID" value="KAK1419844.1"/>
    <property type="molecule type" value="Genomic_DNA"/>
</dbReference>
<organism evidence="7 8">
    <name type="scientific">Tagetes erecta</name>
    <name type="common">African marigold</name>
    <dbReference type="NCBI Taxonomy" id="13708"/>
    <lineage>
        <taxon>Eukaryota</taxon>
        <taxon>Viridiplantae</taxon>
        <taxon>Streptophyta</taxon>
        <taxon>Embryophyta</taxon>
        <taxon>Tracheophyta</taxon>
        <taxon>Spermatophyta</taxon>
        <taxon>Magnoliopsida</taxon>
        <taxon>eudicotyledons</taxon>
        <taxon>Gunneridae</taxon>
        <taxon>Pentapetalae</taxon>
        <taxon>asterids</taxon>
        <taxon>campanulids</taxon>
        <taxon>Asterales</taxon>
        <taxon>Asteraceae</taxon>
        <taxon>Asteroideae</taxon>
        <taxon>Heliantheae alliance</taxon>
        <taxon>Tageteae</taxon>
        <taxon>Tagetes</taxon>
    </lineage>
</organism>
<accession>A0AAD8KBS9</accession>
<dbReference type="Proteomes" id="UP001229421">
    <property type="component" value="Unassembled WGS sequence"/>
</dbReference>
<keyword evidence="1 5" id="KW-0479">Metal-binding</keyword>
<evidence type="ECO:0000259" key="6">
    <source>
        <dbReference type="PROSITE" id="PS50103"/>
    </source>
</evidence>
<dbReference type="PANTHER" id="PTHR12547">
    <property type="entry name" value="CCCH ZINC FINGER/TIS11-RELATED"/>
    <property type="match status" value="1"/>
</dbReference>
<keyword evidence="4 5" id="KW-0862">Zinc</keyword>
<dbReference type="Gene3D" id="4.10.1000.10">
    <property type="entry name" value="Zinc finger, CCCH-type"/>
    <property type="match status" value="2"/>
</dbReference>
<dbReference type="InterPro" id="IPR000571">
    <property type="entry name" value="Znf_CCCH"/>
</dbReference>
<proteinExistence type="predicted"/>
<gene>
    <name evidence="7" type="ORF">QVD17_29221</name>
</gene>
<evidence type="ECO:0000256" key="1">
    <source>
        <dbReference type="ARBA" id="ARBA00022723"/>
    </source>
</evidence>
<feature type="zinc finger region" description="C3H1-type" evidence="5">
    <location>
        <begin position="296"/>
        <end position="324"/>
    </location>
</feature>
<feature type="domain" description="C3H1-type" evidence="6">
    <location>
        <begin position="296"/>
        <end position="324"/>
    </location>
</feature>
<dbReference type="FunFam" id="4.10.1000.10:FF:000001">
    <property type="entry name" value="zinc finger CCCH domain-containing protein 15-like"/>
    <property type="match status" value="1"/>
</dbReference>
<dbReference type="AlphaFoldDB" id="A0AAD8KBS9"/>
<dbReference type="SUPFAM" id="SSF90229">
    <property type="entry name" value="CCCH zinc finger"/>
    <property type="match status" value="2"/>
</dbReference>
<dbReference type="PROSITE" id="PS50103">
    <property type="entry name" value="ZF_C3H1"/>
    <property type="match status" value="2"/>
</dbReference>
<protein>
    <recommendedName>
        <fullName evidence="6">C3H1-type domain-containing protein</fullName>
    </recommendedName>
</protein>
<dbReference type="PANTHER" id="PTHR12547:SF175">
    <property type="entry name" value="ZINC FINGER CCCH DOMAIN-CONTAINING PROTEIN 15-LIKE"/>
    <property type="match status" value="1"/>
</dbReference>
<keyword evidence="8" id="KW-1185">Reference proteome</keyword>
<dbReference type="Pfam" id="PF00642">
    <property type="entry name" value="zf-CCCH"/>
    <property type="match status" value="1"/>
</dbReference>
<evidence type="ECO:0000256" key="2">
    <source>
        <dbReference type="ARBA" id="ARBA00022737"/>
    </source>
</evidence>
<evidence type="ECO:0000313" key="7">
    <source>
        <dbReference type="EMBL" id="KAK1419844.1"/>
    </source>
</evidence>
<feature type="zinc finger region" description="C3H1-type" evidence="5">
    <location>
        <begin position="334"/>
        <end position="362"/>
    </location>
</feature>
<comment type="caution">
    <text evidence="7">The sequence shown here is derived from an EMBL/GenBank/DDBJ whole genome shotgun (WGS) entry which is preliminary data.</text>
</comment>
<dbReference type="FunFam" id="4.10.1000.10:FF:000002">
    <property type="entry name" value="Zinc finger protein 36, C3H1 type-like 1"/>
    <property type="match status" value="1"/>
</dbReference>
<reference evidence="7" key="1">
    <citation type="journal article" date="2023" name="bioRxiv">
        <title>Improved chromosome-level genome assembly for marigold (Tagetes erecta).</title>
        <authorList>
            <person name="Jiang F."/>
            <person name="Yuan L."/>
            <person name="Wang S."/>
            <person name="Wang H."/>
            <person name="Xu D."/>
            <person name="Wang A."/>
            <person name="Fan W."/>
        </authorList>
    </citation>
    <scope>NUCLEOTIDE SEQUENCE</scope>
    <source>
        <strain evidence="7">WSJ</strain>
        <tissue evidence="7">Leaf</tissue>
    </source>
</reference>
<evidence type="ECO:0000256" key="3">
    <source>
        <dbReference type="ARBA" id="ARBA00022771"/>
    </source>
</evidence>
<evidence type="ECO:0000256" key="5">
    <source>
        <dbReference type="PROSITE-ProRule" id="PRU00723"/>
    </source>
</evidence>
<dbReference type="SMART" id="SM00356">
    <property type="entry name" value="ZnF_C3H1"/>
    <property type="match status" value="2"/>
</dbReference>
<sequence length="374" mass="42652">MEIEKPRSSNKFTSRNAILIRLIIASLFVNLQSSSKFESRNAVFIREQFITKMQSYTNFHGDEDNKLWSTFLQQSKNGAYDDFNFNTPLYSSIFPTTSSVPSLPPHPSIVADYNRRNSHDFAPFQDLIDRRNWCLSNLRLSTKEAETLRQENVNLQRANCELNKQLSHLQLQAASVSSYSNYGKTTPFPSGNSIVNSYGRTRIGEKGTTVTEKRAAARGVENVDPVKKTDVDRVKLPKSISVRSNGYLKSFQAGDCSTATRAQAVDRVKPASDMQRVYVRGKEEEPLELKVYNQGMTKTELCNKWQQTGACPYGDHCQFAHGIEELRPVIRHPRYKTEVCRMVLAGDPCPYGHRCHFRHALTEEEKLMSRHIRS</sequence>
<feature type="domain" description="C3H1-type" evidence="6">
    <location>
        <begin position="334"/>
        <end position="362"/>
    </location>
</feature>
<dbReference type="InterPro" id="IPR036855">
    <property type="entry name" value="Znf_CCCH_sf"/>
</dbReference>
<dbReference type="InterPro" id="IPR045877">
    <property type="entry name" value="ZFP36-like"/>
</dbReference>
<dbReference type="GO" id="GO:0003729">
    <property type="term" value="F:mRNA binding"/>
    <property type="evidence" value="ECO:0007669"/>
    <property type="project" value="InterPro"/>
</dbReference>
<keyword evidence="2" id="KW-0677">Repeat</keyword>
<evidence type="ECO:0000256" key="4">
    <source>
        <dbReference type="ARBA" id="ARBA00022833"/>
    </source>
</evidence>
<dbReference type="GO" id="GO:0008270">
    <property type="term" value="F:zinc ion binding"/>
    <property type="evidence" value="ECO:0007669"/>
    <property type="project" value="UniProtKB-KW"/>
</dbReference>
<keyword evidence="3 5" id="KW-0863">Zinc-finger</keyword>